<organism evidence="1 3">
    <name type="scientific">Perkinsus olseni</name>
    <name type="common">Perkinsus atlanticus</name>
    <dbReference type="NCBI Taxonomy" id="32597"/>
    <lineage>
        <taxon>Eukaryota</taxon>
        <taxon>Sar</taxon>
        <taxon>Alveolata</taxon>
        <taxon>Perkinsozoa</taxon>
        <taxon>Perkinsea</taxon>
        <taxon>Perkinsida</taxon>
        <taxon>Perkinsidae</taxon>
        <taxon>Perkinsus</taxon>
    </lineage>
</organism>
<evidence type="ECO:0000313" key="4">
    <source>
        <dbReference type="Proteomes" id="UP000572268"/>
    </source>
</evidence>
<evidence type="ECO:0000313" key="3">
    <source>
        <dbReference type="Proteomes" id="UP000570595"/>
    </source>
</evidence>
<dbReference type="Proteomes" id="UP000572268">
    <property type="component" value="Unassembled WGS sequence"/>
</dbReference>
<dbReference type="Proteomes" id="UP000570595">
    <property type="component" value="Unassembled WGS sequence"/>
</dbReference>
<dbReference type="EMBL" id="JABAHT010000071">
    <property type="protein sequence ID" value="KAF4666562.1"/>
    <property type="molecule type" value="Genomic_DNA"/>
</dbReference>
<protein>
    <submittedName>
        <fullName evidence="1">Uncharacterized protein</fullName>
    </submittedName>
</protein>
<reference evidence="3 4" key="1">
    <citation type="submission" date="2020-04" db="EMBL/GenBank/DDBJ databases">
        <title>Perkinsus olseni comparative genomics.</title>
        <authorList>
            <person name="Bogema D.R."/>
        </authorList>
    </citation>
    <scope>NUCLEOTIDE SEQUENCE [LARGE SCALE GENOMIC DNA]</scope>
    <source>
        <strain evidence="1">ATCC PRA-179</strain>
        <strain evidence="2">ATCC PRA-31</strain>
    </source>
</reference>
<gene>
    <name evidence="2" type="ORF">FOL46_008769</name>
    <name evidence="1" type="ORF">FOZ61_009602</name>
</gene>
<dbReference type="OrthoDB" id="449611at2759"/>
<proteinExistence type="predicted"/>
<comment type="caution">
    <text evidence="1">The sequence shown here is derived from an EMBL/GenBank/DDBJ whole genome shotgun (WGS) entry which is preliminary data.</text>
</comment>
<sequence length="198" mass="22973">MAGKKPSTDCASASLPMKKISIRCASHGEINRPTCVKRVCSLPQIGEKRKKPEWSYRHGVVFSWQNDLLNANLRSYFDRWRDPPDNSGQSHQPMFLKPSWTLSLPASSDDKMPEKLPSAILPRLDVDFERMAARNPTGPCGFMVPLTKGEKVRRKRRNESPRPKPGWLTQHHICFCKDNHLYHKNYREYFDVPKKLLW</sequence>
<evidence type="ECO:0000313" key="1">
    <source>
        <dbReference type="EMBL" id="KAF4666562.1"/>
    </source>
</evidence>
<evidence type="ECO:0000313" key="2">
    <source>
        <dbReference type="EMBL" id="KAF4672575.1"/>
    </source>
</evidence>
<dbReference type="AlphaFoldDB" id="A0A7J6M4T9"/>
<name>A0A7J6M4T9_PEROL</name>
<dbReference type="EMBL" id="JABANN010000073">
    <property type="protein sequence ID" value="KAF4672575.1"/>
    <property type="molecule type" value="Genomic_DNA"/>
</dbReference>
<accession>A0A7J6M4T9</accession>